<evidence type="ECO:0000259" key="4">
    <source>
        <dbReference type="Pfam" id="PF00294"/>
    </source>
</evidence>
<dbReference type="PANTHER" id="PTHR43320">
    <property type="entry name" value="SUGAR KINASE"/>
    <property type="match status" value="1"/>
</dbReference>
<dbReference type="CDD" id="cd01166">
    <property type="entry name" value="KdgK"/>
    <property type="match status" value="1"/>
</dbReference>
<comment type="similarity">
    <text evidence="1">Belongs to the carbohydrate kinase PfkB family.</text>
</comment>
<keyword evidence="2" id="KW-0808">Transferase</keyword>
<name>A0ABS1L280_9BACT</name>
<keyword evidence="6" id="KW-1185">Reference proteome</keyword>
<dbReference type="PANTHER" id="PTHR43320:SF2">
    <property type="entry name" value="2-DEHYDRO-3-DEOXYGLUCONOKINASE_2-DEHYDRO-3-DEOXYGALACTONOKINASE"/>
    <property type="match status" value="1"/>
</dbReference>
<evidence type="ECO:0000313" key="5">
    <source>
        <dbReference type="EMBL" id="MBL0745759.1"/>
    </source>
</evidence>
<comment type="caution">
    <text evidence="5">The sequence shown here is derived from an EMBL/GenBank/DDBJ whole genome shotgun (WGS) entry which is preliminary data.</text>
</comment>
<evidence type="ECO:0000313" key="6">
    <source>
        <dbReference type="Proteomes" id="UP000613030"/>
    </source>
</evidence>
<gene>
    <name evidence="5" type="ORF">JI741_31285</name>
</gene>
<dbReference type="RefSeq" id="WP_202016377.1">
    <property type="nucleotide sequence ID" value="NZ_JAERRB010000019.1"/>
</dbReference>
<organism evidence="5 6">
    <name type="scientific">Chryseolinea lacunae</name>
    <dbReference type="NCBI Taxonomy" id="2801331"/>
    <lineage>
        <taxon>Bacteria</taxon>
        <taxon>Pseudomonadati</taxon>
        <taxon>Bacteroidota</taxon>
        <taxon>Cytophagia</taxon>
        <taxon>Cytophagales</taxon>
        <taxon>Fulvivirgaceae</taxon>
        <taxon>Chryseolinea</taxon>
    </lineage>
</organism>
<dbReference type="InterPro" id="IPR029056">
    <property type="entry name" value="Ribokinase-like"/>
</dbReference>
<evidence type="ECO:0000256" key="1">
    <source>
        <dbReference type="ARBA" id="ARBA00010688"/>
    </source>
</evidence>
<dbReference type="GO" id="GO:0016301">
    <property type="term" value="F:kinase activity"/>
    <property type="evidence" value="ECO:0007669"/>
    <property type="project" value="UniProtKB-KW"/>
</dbReference>
<dbReference type="EMBL" id="JAERRB010000019">
    <property type="protein sequence ID" value="MBL0745759.1"/>
    <property type="molecule type" value="Genomic_DNA"/>
</dbReference>
<reference evidence="5 6" key="1">
    <citation type="submission" date="2021-01" db="EMBL/GenBank/DDBJ databases">
        <title>Chryseolinea sp. Jin1 Genome sequencing and assembly.</title>
        <authorList>
            <person name="Kim I."/>
        </authorList>
    </citation>
    <scope>NUCLEOTIDE SEQUENCE [LARGE SCALE GENOMIC DNA]</scope>
    <source>
        <strain evidence="5 6">Jin1</strain>
    </source>
</reference>
<accession>A0ABS1L280</accession>
<dbReference type="Gene3D" id="3.40.1190.20">
    <property type="match status" value="1"/>
</dbReference>
<proteinExistence type="inferred from homology"/>
<evidence type="ECO:0000256" key="3">
    <source>
        <dbReference type="ARBA" id="ARBA00022777"/>
    </source>
</evidence>
<dbReference type="InterPro" id="IPR011611">
    <property type="entry name" value="PfkB_dom"/>
</dbReference>
<dbReference type="SUPFAM" id="SSF53613">
    <property type="entry name" value="Ribokinase-like"/>
    <property type="match status" value="1"/>
</dbReference>
<evidence type="ECO:0000256" key="2">
    <source>
        <dbReference type="ARBA" id="ARBA00022679"/>
    </source>
</evidence>
<dbReference type="Pfam" id="PF00294">
    <property type="entry name" value="PfkB"/>
    <property type="match status" value="1"/>
</dbReference>
<protein>
    <submittedName>
        <fullName evidence="5">Sugar kinase</fullName>
    </submittedName>
</protein>
<keyword evidence="3 5" id="KW-0418">Kinase</keyword>
<sequence>MSQIVTFGEILLRFSTSDQNRFSQSSQLAITFGGSEANVAGALASWGSPCMHITALPENAIGKCAAEAFNKLGVNVQALPGSGRMGTYYIEGGVSLRSPQIIYDRYHSVFSEATFKGLEWKNILAKAKWFHWSGITPAISASAAEACLTAVQTAKSMGVSVSGDINYRRNLWKYGKAPIDIMPELIAHSDLIIAGTEDFKNSAGIPSNSFEDMCNLAINRFPNIKQIATTHRHTKNASNESISATLWSKGNVSESETFHIAPVVDRIGAGDAFMAGILYGILNGYTDVETINFAAASCALKHTIKGDVNLLSVQEVTALVNNERVGQLRR</sequence>
<dbReference type="InterPro" id="IPR052700">
    <property type="entry name" value="Carb_kinase_PfkB-like"/>
</dbReference>
<dbReference type="Proteomes" id="UP000613030">
    <property type="component" value="Unassembled WGS sequence"/>
</dbReference>
<feature type="domain" description="Carbohydrate kinase PfkB" evidence="4">
    <location>
        <begin position="1"/>
        <end position="303"/>
    </location>
</feature>